<accession>A0AAD5SFM8</accession>
<evidence type="ECO:0000313" key="1">
    <source>
        <dbReference type="EMBL" id="KAJ3048651.1"/>
    </source>
</evidence>
<reference evidence="1" key="1">
    <citation type="submission" date="2020-05" db="EMBL/GenBank/DDBJ databases">
        <title>Phylogenomic resolution of chytrid fungi.</title>
        <authorList>
            <person name="Stajich J.E."/>
            <person name="Amses K."/>
            <person name="Simmons R."/>
            <person name="Seto K."/>
            <person name="Myers J."/>
            <person name="Bonds A."/>
            <person name="Quandt C.A."/>
            <person name="Barry K."/>
            <person name="Liu P."/>
            <person name="Grigoriev I."/>
            <person name="Longcore J.E."/>
            <person name="James T.Y."/>
        </authorList>
    </citation>
    <scope>NUCLEOTIDE SEQUENCE</scope>
    <source>
        <strain evidence="1">JEL0318</strain>
    </source>
</reference>
<dbReference type="Proteomes" id="UP001212841">
    <property type="component" value="Unassembled WGS sequence"/>
</dbReference>
<dbReference type="AlphaFoldDB" id="A0AAD5SFM8"/>
<dbReference type="EMBL" id="JADGJD010000759">
    <property type="protein sequence ID" value="KAJ3048651.1"/>
    <property type="molecule type" value="Genomic_DNA"/>
</dbReference>
<keyword evidence="2" id="KW-1185">Reference proteome</keyword>
<name>A0AAD5SFM8_9FUNG</name>
<comment type="caution">
    <text evidence="1">The sequence shown here is derived from an EMBL/GenBank/DDBJ whole genome shotgun (WGS) entry which is preliminary data.</text>
</comment>
<evidence type="ECO:0000313" key="2">
    <source>
        <dbReference type="Proteomes" id="UP001212841"/>
    </source>
</evidence>
<proteinExistence type="predicted"/>
<sequence length="128" mass="14993">MRLPSSLESMYDKLARFGAEIHQIDRPLSAGLFCPIHRINLKNRALYVTYTEGAFIDDRVASEIMLYDEVEGKLYVGDEVGEKVEWERTRAYNVTYLTPRRVESHWQLLIRVMDVQYMLQPGQLVLVR</sequence>
<protein>
    <submittedName>
        <fullName evidence="1">Uncharacterized protein</fullName>
    </submittedName>
</protein>
<gene>
    <name evidence="1" type="ORF">HK097_010328</name>
</gene>
<organism evidence="1 2">
    <name type="scientific">Rhizophlyctis rosea</name>
    <dbReference type="NCBI Taxonomy" id="64517"/>
    <lineage>
        <taxon>Eukaryota</taxon>
        <taxon>Fungi</taxon>
        <taxon>Fungi incertae sedis</taxon>
        <taxon>Chytridiomycota</taxon>
        <taxon>Chytridiomycota incertae sedis</taxon>
        <taxon>Chytridiomycetes</taxon>
        <taxon>Rhizophlyctidales</taxon>
        <taxon>Rhizophlyctidaceae</taxon>
        <taxon>Rhizophlyctis</taxon>
    </lineage>
</organism>